<dbReference type="EMBL" id="CAJOBC010092515">
    <property type="protein sequence ID" value="CAF4409878.1"/>
    <property type="molecule type" value="Genomic_DNA"/>
</dbReference>
<comment type="caution">
    <text evidence="1">The sequence shown here is derived from an EMBL/GenBank/DDBJ whole genome shotgun (WGS) entry which is preliminary data.</text>
</comment>
<proteinExistence type="predicted"/>
<evidence type="ECO:0000313" key="2">
    <source>
        <dbReference type="EMBL" id="CAF4409878.1"/>
    </source>
</evidence>
<dbReference type="Proteomes" id="UP000663829">
    <property type="component" value="Unassembled WGS sequence"/>
</dbReference>
<accession>A0A815WQQ3</accession>
<evidence type="ECO:0008006" key="4">
    <source>
        <dbReference type="Google" id="ProtNLM"/>
    </source>
</evidence>
<dbReference type="AlphaFoldDB" id="A0A815WQQ3"/>
<dbReference type="EMBL" id="CAJNOQ010026853">
    <property type="protein sequence ID" value="CAF1549088.1"/>
    <property type="molecule type" value="Genomic_DNA"/>
</dbReference>
<reference evidence="1" key="1">
    <citation type="submission" date="2021-02" db="EMBL/GenBank/DDBJ databases">
        <authorList>
            <person name="Nowell W R."/>
        </authorList>
    </citation>
    <scope>NUCLEOTIDE SEQUENCE</scope>
</reference>
<gene>
    <name evidence="1" type="ORF">GPM918_LOCUS39090</name>
    <name evidence="2" type="ORF">SRO942_LOCUS39940</name>
</gene>
<sequence>CLTTRHLLSACKYSSILAIDCTYKITTNELPLLVFGASDCNRRFYSVSICLIYTDPSADRFRTLFCVFNTGLQQLIIKAYTISHVMADAYM</sequence>
<name>A0A815WQQ3_9BILA</name>
<protein>
    <recommendedName>
        <fullName evidence="4">MULE transposase domain-containing protein</fullName>
    </recommendedName>
</protein>
<keyword evidence="3" id="KW-1185">Reference proteome</keyword>
<dbReference type="OrthoDB" id="116498at2759"/>
<evidence type="ECO:0000313" key="1">
    <source>
        <dbReference type="EMBL" id="CAF1549088.1"/>
    </source>
</evidence>
<dbReference type="Proteomes" id="UP000681722">
    <property type="component" value="Unassembled WGS sequence"/>
</dbReference>
<evidence type="ECO:0000313" key="3">
    <source>
        <dbReference type="Proteomes" id="UP000663829"/>
    </source>
</evidence>
<feature type="non-terminal residue" evidence="1">
    <location>
        <position position="1"/>
    </location>
</feature>
<organism evidence="1 3">
    <name type="scientific">Didymodactylos carnosus</name>
    <dbReference type="NCBI Taxonomy" id="1234261"/>
    <lineage>
        <taxon>Eukaryota</taxon>
        <taxon>Metazoa</taxon>
        <taxon>Spiralia</taxon>
        <taxon>Gnathifera</taxon>
        <taxon>Rotifera</taxon>
        <taxon>Eurotatoria</taxon>
        <taxon>Bdelloidea</taxon>
        <taxon>Philodinida</taxon>
        <taxon>Philodinidae</taxon>
        <taxon>Didymodactylos</taxon>
    </lineage>
</organism>